<evidence type="ECO:0000313" key="2">
    <source>
        <dbReference type="EMBL" id="ERP39405.1"/>
    </source>
</evidence>
<dbReference type="EMBL" id="ASJR01000001">
    <property type="protein sequence ID" value="ERP39405.1"/>
    <property type="molecule type" value="Genomic_DNA"/>
</dbReference>
<dbReference type="AlphaFoldDB" id="U7D8Y3"/>
<evidence type="ECO:0008006" key="4">
    <source>
        <dbReference type="Google" id="ProtNLM"/>
    </source>
</evidence>
<organism evidence="2 3">
    <name type="scientific">Chitinivibrio alkaliphilus ACht1</name>
    <dbReference type="NCBI Taxonomy" id="1313304"/>
    <lineage>
        <taxon>Bacteria</taxon>
        <taxon>Pseudomonadati</taxon>
        <taxon>Fibrobacterota</taxon>
        <taxon>Chitinivibrionia</taxon>
        <taxon>Chitinivibrionales</taxon>
        <taxon>Chitinivibrionaceae</taxon>
        <taxon>Chitinivibrio</taxon>
    </lineage>
</organism>
<accession>U7D8Y3</accession>
<evidence type="ECO:0000313" key="3">
    <source>
        <dbReference type="Proteomes" id="UP000017148"/>
    </source>
</evidence>
<sequence>MTTIKKAVFTVLILSTGLLLSCGDSTGPSDRSNRDILKNNDWRAIRVVEQGDTTHWYDDTLQIIEFYNGTLRVHMNFGEYHIDEQSYDHITDSTITGEDIAAEYDIINRDTLRVFPHEEGEPEEIVFVLYDGDIPPDSWIDDDDDDDTGDRDAPRDILLDNQWRAFMEIEESRAGGVTTRDTVHIDDPKAIYHFEKDETDSISNTHIYGDLWSGVEEREEDGELYILEYTTEYTIERDTLKIQTHVDIKTSINGTHTGTGSITHSRFYERHEPQDHAKITRVSPIQRDVFTME</sequence>
<feature type="chain" id="PRO_5004679032" description="Lipoprotein" evidence="1">
    <location>
        <begin position="22"/>
        <end position="293"/>
    </location>
</feature>
<reference evidence="2 3" key="1">
    <citation type="journal article" date="2013" name="Environ. Microbiol.">
        <title>Genome analysis of Chitinivibrio alkaliphilus gen. nov., sp. nov., a novel extremely haloalkaliphilic anaerobic chitinolytic bacterium from the candidate phylum Termite Group 3.</title>
        <authorList>
            <person name="Sorokin D.Y."/>
            <person name="Gumerov V.M."/>
            <person name="Rakitin A.L."/>
            <person name="Beletsky A.V."/>
            <person name="Damste J.S."/>
            <person name="Muyzer G."/>
            <person name="Mardanov A.V."/>
            <person name="Ravin N.V."/>
        </authorList>
    </citation>
    <scope>NUCLEOTIDE SEQUENCE [LARGE SCALE GENOMIC DNA]</scope>
    <source>
        <strain evidence="2 3">ACht1</strain>
    </source>
</reference>
<protein>
    <recommendedName>
        <fullName evidence="4">Lipoprotein</fullName>
    </recommendedName>
</protein>
<comment type="caution">
    <text evidence="2">The sequence shown here is derived from an EMBL/GenBank/DDBJ whole genome shotgun (WGS) entry which is preliminary data.</text>
</comment>
<proteinExistence type="predicted"/>
<dbReference type="PROSITE" id="PS51257">
    <property type="entry name" value="PROKAR_LIPOPROTEIN"/>
    <property type="match status" value="1"/>
</dbReference>
<gene>
    <name evidence="2" type="ORF">CALK_0209</name>
</gene>
<name>U7D8Y3_9BACT</name>
<dbReference type="Proteomes" id="UP000017148">
    <property type="component" value="Unassembled WGS sequence"/>
</dbReference>
<feature type="signal peptide" evidence="1">
    <location>
        <begin position="1"/>
        <end position="21"/>
    </location>
</feature>
<dbReference type="RefSeq" id="WP_022635765.1">
    <property type="nucleotide sequence ID" value="NZ_ASJR01000001.1"/>
</dbReference>
<keyword evidence="1" id="KW-0732">Signal</keyword>
<evidence type="ECO:0000256" key="1">
    <source>
        <dbReference type="SAM" id="SignalP"/>
    </source>
</evidence>
<keyword evidence="3" id="KW-1185">Reference proteome</keyword>